<sequence length="192" mass="21847">MLLLTLLLFALNAHGLYIMSSDLTVEFHASLVDRCYKGRQHYYKYTLSRDWKTAHKHTGDSCTTLTHDTTLTSGFIVRERLPVFSTSKTYYYNSDRCLAEHLALPETLYIPVGCIKHHRESFRQVTDGVHTIKRWYNNEKCAGTSARRENYFLHHCYQDNSGSSYIYEPFTSMGPSIASHAGASPSTSTASS</sequence>
<dbReference type="RefSeq" id="XP_004260407.1">
    <property type="nucleotide sequence ID" value="XM_004260359.1"/>
</dbReference>
<evidence type="ECO:0000313" key="3">
    <source>
        <dbReference type="Proteomes" id="UP000014680"/>
    </source>
</evidence>
<reference evidence="2 3" key="1">
    <citation type="submission" date="2012-10" db="EMBL/GenBank/DDBJ databases">
        <authorList>
            <person name="Zafar N."/>
            <person name="Inman J."/>
            <person name="Hall N."/>
            <person name="Lorenzi H."/>
            <person name="Caler E."/>
        </authorList>
    </citation>
    <scope>NUCLEOTIDE SEQUENCE [LARGE SCALE GENOMIC DNA]</scope>
    <source>
        <strain evidence="2 3">IP1</strain>
    </source>
</reference>
<feature type="signal peptide" evidence="1">
    <location>
        <begin position="1"/>
        <end position="15"/>
    </location>
</feature>
<dbReference type="VEuPathDB" id="AmoebaDB:EIN_239460"/>
<protein>
    <submittedName>
        <fullName evidence="2">Uncharacterized protein</fullName>
    </submittedName>
</protein>
<keyword evidence="3" id="KW-1185">Reference proteome</keyword>
<evidence type="ECO:0000313" key="2">
    <source>
        <dbReference type="EMBL" id="ELP93636.1"/>
    </source>
</evidence>
<accession>A0A0A1UGS2</accession>
<dbReference type="AlphaFoldDB" id="A0A0A1UGS2"/>
<name>A0A0A1UGS2_ENTIV</name>
<dbReference type="EMBL" id="KB206281">
    <property type="protein sequence ID" value="ELP93636.1"/>
    <property type="molecule type" value="Genomic_DNA"/>
</dbReference>
<organism evidence="2 3">
    <name type="scientific">Entamoeba invadens IP1</name>
    <dbReference type="NCBI Taxonomy" id="370355"/>
    <lineage>
        <taxon>Eukaryota</taxon>
        <taxon>Amoebozoa</taxon>
        <taxon>Evosea</taxon>
        <taxon>Archamoebae</taxon>
        <taxon>Mastigamoebida</taxon>
        <taxon>Entamoebidae</taxon>
        <taxon>Entamoeba</taxon>
    </lineage>
</organism>
<dbReference type="GeneID" id="14892601"/>
<keyword evidence="1" id="KW-0732">Signal</keyword>
<feature type="chain" id="PRO_5013357105" evidence="1">
    <location>
        <begin position="16"/>
        <end position="192"/>
    </location>
</feature>
<gene>
    <name evidence="2" type="ORF">EIN_239460</name>
</gene>
<dbReference type="KEGG" id="eiv:EIN_239460"/>
<proteinExistence type="predicted"/>
<dbReference type="Proteomes" id="UP000014680">
    <property type="component" value="Unassembled WGS sequence"/>
</dbReference>
<evidence type="ECO:0000256" key="1">
    <source>
        <dbReference type="SAM" id="SignalP"/>
    </source>
</evidence>